<organism evidence="10 11">
    <name type="scientific">Massilia hydrophila</name>
    <dbReference type="NCBI Taxonomy" id="3044279"/>
    <lineage>
        <taxon>Bacteria</taxon>
        <taxon>Pseudomonadati</taxon>
        <taxon>Pseudomonadota</taxon>
        <taxon>Betaproteobacteria</taxon>
        <taxon>Burkholderiales</taxon>
        <taxon>Oxalobacteraceae</taxon>
        <taxon>Telluria group</taxon>
        <taxon>Massilia</taxon>
    </lineage>
</organism>
<dbReference type="InterPro" id="IPR037058">
    <property type="entry name" value="Falgellar_hook_FlgE_sf"/>
</dbReference>
<dbReference type="PANTHER" id="PTHR30435:SF1">
    <property type="entry name" value="FLAGELLAR HOOK PROTEIN FLGE"/>
    <property type="match status" value="1"/>
</dbReference>
<dbReference type="PROSITE" id="PS00588">
    <property type="entry name" value="FLAGELLA_BB_ROD"/>
    <property type="match status" value="1"/>
</dbReference>
<keyword evidence="11" id="KW-1185">Reference proteome</keyword>
<comment type="function">
    <text evidence="5">A flexible structure which links the flagellar filament to the drive apparatus in the basal body.</text>
</comment>
<evidence type="ECO:0000313" key="10">
    <source>
        <dbReference type="EMBL" id="MCA1854651.1"/>
    </source>
</evidence>
<dbReference type="Pfam" id="PF06429">
    <property type="entry name" value="Flg_bbr_C"/>
    <property type="match status" value="1"/>
</dbReference>
<dbReference type="Pfam" id="PF22692">
    <property type="entry name" value="LlgE_F_G_D1"/>
    <property type="match status" value="1"/>
</dbReference>
<protein>
    <recommendedName>
        <fullName evidence="3 5">Flagellar hook protein FlgE</fullName>
    </recommendedName>
</protein>
<feature type="domain" description="Flagellar basal body rod protein N-terminal" evidence="6">
    <location>
        <begin position="6"/>
        <end position="33"/>
    </location>
</feature>
<evidence type="ECO:0000256" key="3">
    <source>
        <dbReference type="ARBA" id="ARBA00019015"/>
    </source>
</evidence>
<dbReference type="EMBL" id="JAHYBX010000001">
    <property type="protein sequence ID" value="MCA1854651.1"/>
    <property type="molecule type" value="Genomic_DNA"/>
</dbReference>
<evidence type="ECO:0000259" key="7">
    <source>
        <dbReference type="Pfam" id="PF06429"/>
    </source>
</evidence>
<evidence type="ECO:0000259" key="6">
    <source>
        <dbReference type="Pfam" id="PF00460"/>
    </source>
</evidence>
<dbReference type="InterPro" id="IPR002371">
    <property type="entry name" value="FlgK"/>
</dbReference>
<dbReference type="InterPro" id="IPR011491">
    <property type="entry name" value="FlgE_D2"/>
</dbReference>
<dbReference type="PANTHER" id="PTHR30435">
    <property type="entry name" value="FLAGELLAR PROTEIN"/>
    <property type="match status" value="1"/>
</dbReference>
<name>A0ABS7Y4R8_9BURK</name>
<dbReference type="InterPro" id="IPR053967">
    <property type="entry name" value="LlgE_F_G-like_D1"/>
</dbReference>
<feature type="domain" description="Flagellar hook protein FlgE D2" evidence="8">
    <location>
        <begin position="161"/>
        <end position="232"/>
    </location>
</feature>
<keyword evidence="4 5" id="KW-0975">Bacterial flagellum</keyword>
<keyword evidence="10" id="KW-0969">Cilium</keyword>
<evidence type="ECO:0000256" key="4">
    <source>
        <dbReference type="ARBA" id="ARBA00023143"/>
    </source>
</evidence>
<dbReference type="InterPro" id="IPR019776">
    <property type="entry name" value="Flagellar_basal_body_rod_CS"/>
</dbReference>
<evidence type="ECO:0000259" key="8">
    <source>
        <dbReference type="Pfam" id="PF07559"/>
    </source>
</evidence>
<dbReference type="NCBIfam" id="TIGR03506">
    <property type="entry name" value="FlgEFG_subfam"/>
    <property type="match status" value="1"/>
</dbReference>
<dbReference type="Pfam" id="PF07559">
    <property type="entry name" value="FlgE_D2"/>
    <property type="match status" value="2"/>
</dbReference>
<dbReference type="InterPro" id="IPR037925">
    <property type="entry name" value="FlgE/F/G-like"/>
</dbReference>
<evidence type="ECO:0000313" key="11">
    <source>
        <dbReference type="Proteomes" id="UP001198602"/>
    </source>
</evidence>
<dbReference type="PRINTS" id="PR01005">
    <property type="entry name" value="FLGHOOKAP1"/>
</dbReference>
<comment type="subcellular location">
    <subcellularLocation>
        <location evidence="1 5">Bacterial flagellum basal body</location>
    </subcellularLocation>
</comment>
<accession>A0ABS7Y4R8</accession>
<feature type="domain" description="Flagellar basal-body/hook protein C-terminal" evidence="7">
    <location>
        <begin position="465"/>
        <end position="510"/>
    </location>
</feature>
<dbReference type="Gene3D" id="2.60.98.20">
    <property type="entry name" value="Flagellar hook protein FlgE"/>
    <property type="match status" value="1"/>
</dbReference>
<evidence type="ECO:0000256" key="5">
    <source>
        <dbReference type="RuleBase" id="RU362116"/>
    </source>
</evidence>
<dbReference type="InterPro" id="IPR010930">
    <property type="entry name" value="Flg_bb/hook_C_dom"/>
</dbReference>
<dbReference type="SUPFAM" id="SSF117143">
    <property type="entry name" value="Flagellar hook protein flgE"/>
    <property type="match status" value="1"/>
</dbReference>
<comment type="caution">
    <text evidence="10">The sequence shown here is derived from an EMBL/GenBank/DDBJ whole genome shotgun (WGS) entry which is preliminary data.</text>
</comment>
<dbReference type="InterPro" id="IPR001444">
    <property type="entry name" value="Flag_bb_rod_N"/>
</dbReference>
<feature type="domain" description="Flagellar hook protein FlgE/F/G-like D1" evidence="9">
    <location>
        <begin position="83"/>
        <end position="140"/>
    </location>
</feature>
<keyword evidence="10" id="KW-0966">Cell projection</keyword>
<dbReference type="InterPro" id="IPR020013">
    <property type="entry name" value="Flagellar_FlgE/F/G"/>
</dbReference>
<sequence>MSFQQGLSGLNGAAKSLDVIGNNIANASTVGFKGATTQFADVYANSLSGAGGVTAGIGVKVAAIAQQFSQGNVESSNNPLDMAINGPGFFRTETAGMIQYTRNGQFSLDKNGYMVNAQGARLTGYGLNANGQLAAGAPVALRIETADLDPVATSKIQVQMNLDSRSLPPTTTPFDINDPTTYNRQTPLSVYDTLGNAHVLSTYYVKTDAGTWNVYAANDGVEVNALKAAAAATGIGPTFTAVNDARAAWETASRAVPPVPADMTAALQAYAVAAGAMVTAAAGAGLATPENQLAIQAAADAVAIVPGSTPEQVDAAMTKAIRVPAAVIGTLRFDTSGNLNKLTTSQGGKMTYDVPIYPDTGAELVMPVEIDFDGTTQYGIATSEKKLLQNGYSPGTLQRFSAGADGTILGQYSNGQTRPLGQVVLANFTNPNGLESLGNNAWAESANSGVPLMGTPGSGSMGVLQSSAVESSNVDLTAELVNMITAQRVYQANAQTIKTQDSVLQTLVNLR</sequence>
<dbReference type="Pfam" id="PF00460">
    <property type="entry name" value="Flg_bb_rod"/>
    <property type="match status" value="1"/>
</dbReference>
<dbReference type="RefSeq" id="WP_225237103.1">
    <property type="nucleotide sequence ID" value="NZ_JAHYBX010000001.1"/>
</dbReference>
<dbReference type="Proteomes" id="UP001198602">
    <property type="component" value="Unassembled WGS sequence"/>
</dbReference>
<evidence type="ECO:0000256" key="2">
    <source>
        <dbReference type="ARBA" id="ARBA00009677"/>
    </source>
</evidence>
<comment type="similarity">
    <text evidence="2 5">Belongs to the flagella basal body rod proteins family.</text>
</comment>
<evidence type="ECO:0000259" key="9">
    <source>
        <dbReference type="Pfam" id="PF22692"/>
    </source>
</evidence>
<proteinExistence type="inferred from homology"/>
<reference evidence="10 11" key="1">
    <citation type="submission" date="2021-07" db="EMBL/GenBank/DDBJ databases">
        <title>Characterization of Violacein-producing bacteria and related species.</title>
        <authorList>
            <person name="Wilson H.S."/>
            <person name="De Leon M.E."/>
        </authorList>
    </citation>
    <scope>NUCLEOTIDE SEQUENCE [LARGE SCALE GENOMIC DNA]</scope>
    <source>
        <strain evidence="10 11">HSC-2F05</strain>
    </source>
</reference>
<keyword evidence="10" id="KW-0282">Flagellum</keyword>
<gene>
    <name evidence="10" type="ORF">LE190_01745</name>
</gene>
<evidence type="ECO:0000256" key="1">
    <source>
        <dbReference type="ARBA" id="ARBA00004117"/>
    </source>
</evidence>
<feature type="domain" description="Flagellar hook protein FlgE D2" evidence="8">
    <location>
        <begin position="313"/>
        <end position="392"/>
    </location>
</feature>